<dbReference type="GO" id="GO:0005737">
    <property type="term" value="C:cytoplasm"/>
    <property type="evidence" value="ECO:0007669"/>
    <property type="project" value="TreeGrafter"/>
</dbReference>
<dbReference type="KEGG" id="pfy:PFICI_02929"/>
<dbReference type="GO" id="GO:0004604">
    <property type="term" value="F:phosphoadenylyl-sulfate reductase (thioredoxin) activity"/>
    <property type="evidence" value="ECO:0007669"/>
    <property type="project" value="UniProtKB-EC"/>
</dbReference>
<evidence type="ECO:0000256" key="5">
    <source>
        <dbReference type="ARBA" id="ARBA00022857"/>
    </source>
</evidence>
<accession>W3XFX2</accession>
<gene>
    <name evidence="15" type="ORF">PFICI_02929</name>
</gene>
<dbReference type="AlphaFoldDB" id="W3XFX2"/>
<dbReference type="FunCoup" id="W3XFX2">
    <property type="interactions" value="645"/>
</dbReference>
<dbReference type="OMA" id="HHFQETI"/>
<dbReference type="EMBL" id="KI912110">
    <property type="protein sequence ID" value="ETS84904.1"/>
    <property type="molecule type" value="Genomic_DNA"/>
</dbReference>
<dbReference type="EC" id="1.8.4.8" evidence="3"/>
<evidence type="ECO:0000313" key="15">
    <source>
        <dbReference type="EMBL" id="ETS84904.1"/>
    </source>
</evidence>
<dbReference type="NCBIfam" id="TIGR00434">
    <property type="entry name" value="cysH"/>
    <property type="match status" value="1"/>
</dbReference>
<evidence type="ECO:0000256" key="3">
    <source>
        <dbReference type="ARBA" id="ARBA00013096"/>
    </source>
</evidence>
<keyword evidence="7" id="KW-0486">Methionine biosynthesis</keyword>
<sequence length="334" mass="37445">MESTNMSSYTSSPQVRPVDAKAQPANEVESGYGSAASSVAGSTGELPLVTMTPPHLNFLNEQLERLSPLERLRLVRLIFPNLYQTTAFGLSGLVTIDMLAKIQAEDPQGPAIDLVFLDTLYHFQETLDLVERVKDKYNVKVHTFKPNGTNTTAEFEEQYGEKLYEVASELYDYIAKVEPQQRAYADLHVAAVLTGRRRSQGGQRDKIPVLEVEEETGIVKINPLVDWSFKQVKAYIDEHQVPYNILLDKGYKSVGDWHSTSPVAEGEDERAGRWKGQAKTECGIHNKKSRYALFLEEQARKEQLEARKGQEELTAALEKVELEQKSEAPVEASA</sequence>
<dbReference type="Gene3D" id="3.40.50.620">
    <property type="entry name" value="HUPs"/>
    <property type="match status" value="1"/>
</dbReference>
<protein>
    <recommendedName>
        <fullName evidence="3">phosphoadenylyl-sulfate reductase (thioredoxin)</fullName>
        <ecNumber evidence="3">1.8.4.8</ecNumber>
    </recommendedName>
    <alternativeName>
        <fullName evidence="10">3'-phosphoadenylylsulfate reductase</fullName>
    </alternativeName>
    <alternativeName>
        <fullName evidence="12">PAPS reductase, thioredoxin dependent</fullName>
    </alternativeName>
    <alternativeName>
        <fullName evidence="11">PAdoPS reductase</fullName>
    </alternativeName>
</protein>
<dbReference type="CDD" id="cd23945">
    <property type="entry name" value="PAPS_reductase"/>
    <property type="match status" value="1"/>
</dbReference>
<keyword evidence="4" id="KW-0028">Amino-acid biosynthesis</keyword>
<dbReference type="Proteomes" id="UP000030651">
    <property type="component" value="Unassembled WGS sequence"/>
</dbReference>
<evidence type="ECO:0000256" key="2">
    <source>
        <dbReference type="ARBA" id="ARBA00009732"/>
    </source>
</evidence>
<dbReference type="HAMAP" id="MF_00063">
    <property type="entry name" value="CysH"/>
    <property type="match status" value="1"/>
</dbReference>
<dbReference type="Pfam" id="PF01507">
    <property type="entry name" value="PAPS_reduct"/>
    <property type="match status" value="1"/>
</dbReference>
<comment type="catalytic activity">
    <reaction evidence="9">
        <text>[thioredoxin]-disulfide + sulfite + adenosine 3',5'-bisphosphate + 2 H(+) = [thioredoxin]-dithiol + 3'-phosphoadenylyl sulfate</text>
        <dbReference type="Rhea" id="RHEA:11724"/>
        <dbReference type="Rhea" id="RHEA-COMP:10698"/>
        <dbReference type="Rhea" id="RHEA-COMP:10700"/>
        <dbReference type="ChEBI" id="CHEBI:15378"/>
        <dbReference type="ChEBI" id="CHEBI:17359"/>
        <dbReference type="ChEBI" id="CHEBI:29950"/>
        <dbReference type="ChEBI" id="CHEBI:50058"/>
        <dbReference type="ChEBI" id="CHEBI:58339"/>
        <dbReference type="ChEBI" id="CHEBI:58343"/>
        <dbReference type="EC" id="1.8.4.8"/>
    </reaction>
</comment>
<keyword evidence="8" id="KW-0198">Cysteine biosynthesis</keyword>
<reference evidence="16" key="1">
    <citation type="journal article" date="2015" name="BMC Genomics">
        <title>Genomic and transcriptomic analysis of the endophytic fungus Pestalotiopsis fici reveals its lifestyle and high potential for synthesis of natural products.</title>
        <authorList>
            <person name="Wang X."/>
            <person name="Zhang X."/>
            <person name="Liu L."/>
            <person name="Xiang M."/>
            <person name="Wang W."/>
            <person name="Sun X."/>
            <person name="Che Y."/>
            <person name="Guo L."/>
            <person name="Liu G."/>
            <person name="Guo L."/>
            <person name="Wang C."/>
            <person name="Yin W.B."/>
            <person name="Stadler M."/>
            <person name="Zhang X."/>
            <person name="Liu X."/>
        </authorList>
    </citation>
    <scope>NUCLEOTIDE SEQUENCE [LARGE SCALE GENOMIC DNA]</scope>
    <source>
        <strain evidence="16">W106-1 / CGMCC3.15140</strain>
    </source>
</reference>
<feature type="compositionally biased region" description="Polar residues" evidence="13">
    <location>
        <begin position="1"/>
        <end position="14"/>
    </location>
</feature>
<comment type="similarity">
    <text evidence="2">Belongs to the PAPS reductase family. CysH subfamily.</text>
</comment>
<dbReference type="GeneID" id="19267942"/>
<feature type="region of interest" description="Disordered" evidence="13">
    <location>
        <begin position="1"/>
        <end position="36"/>
    </location>
</feature>
<dbReference type="GO" id="GO:0019379">
    <property type="term" value="P:sulfate assimilation, phosphoadenylyl sulfate reduction by phosphoadenylyl-sulfate reductase (thioredoxin)"/>
    <property type="evidence" value="ECO:0007669"/>
    <property type="project" value="EnsemblFungi"/>
</dbReference>
<evidence type="ECO:0000256" key="11">
    <source>
        <dbReference type="ARBA" id="ARBA00082472"/>
    </source>
</evidence>
<dbReference type="GO" id="GO:0006750">
    <property type="term" value="P:glutathione biosynthetic process"/>
    <property type="evidence" value="ECO:0007669"/>
    <property type="project" value="EnsemblFungi"/>
</dbReference>
<dbReference type="OrthoDB" id="7869097at2759"/>
<evidence type="ECO:0000256" key="9">
    <source>
        <dbReference type="ARBA" id="ARBA00052536"/>
    </source>
</evidence>
<evidence type="ECO:0000313" key="16">
    <source>
        <dbReference type="Proteomes" id="UP000030651"/>
    </source>
</evidence>
<evidence type="ECO:0000256" key="13">
    <source>
        <dbReference type="SAM" id="MobiDB-lite"/>
    </source>
</evidence>
<evidence type="ECO:0000259" key="14">
    <source>
        <dbReference type="Pfam" id="PF01507"/>
    </source>
</evidence>
<dbReference type="GO" id="GO:0019344">
    <property type="term" value="P:cysteine biosynthetic process"/>
    <property type="evidence" value="ECO:0007669"/>
    <property type="project" value="UniProtKB-KW"/>
</dbReference>
<dbReference type="InterPro" id="IPR011800">
    <property type="entry name" value="PAPS_reductase_CysH"/>
</dbReference>
<dbReference type="NCBIfam" id="NF002537">
    <property type="entry name" value="PRK02090.1"/>
    <property type="match status" value="1"/>
</dbReference>
<comment type="pathway">
    <text evidence="1">Sulfur metabolism; hydrogen sulfide biosynthesis; sulfite from sulfate: step 3/3.</text>
</comment>
<dbReference type="RefSeq" id="XP_007829701.1">
    <property type="nucleotide sequence ID" value="XM_007831510.1"/>
</dbReference>
<name>W3XFX2_PESFW</name>
<dbReference type="NCBIfam" id="TIGR02057">
    <property type="entry name" value="PAPS_reductase"/>
    <property type="match status" value="1"/>
</dbReference>
<dbReference type="eggNOG" id="KOG0189">
    <property type="taxonomic scope" value="Eukaryota"/>
</dbReference>
<dbReference type="InterPro" id="IPR002500">
    <property type="entry name" value="PAPS_reduct_dom"/>
</dbReference>
<proteinExistence type="inferred from homology"/>
<dbReference type="FunFam" id="3.40.50.620:FF:000151">
    <property type="entry name" value="Phosphoadenosine phosphosulfate reductase"/>
    <property type="match status" value="1"/>
</dbReference>
<dbReference type="HOGENOM" id="CLU_044089_0_1_1"/>
<dbReference type="PANTHER" id="PTHR46509">
    <property type="entry name" value="PHOSPHOADENOSINE PHOSPHOSULFATE REDUCTASE"/>
    <property type="match status" value="1"/>
</dbReference>
<evidence type="ECO:0000256" key="1">
    <source>
        <dbReference type="ARBA" id="ARBA00004848"/>
    </source>
</evidence>
<keyword evidence="6" id="KW-0560">Oxidoreductase</keyword>
<evidence type="ECO:0000256" key="12">
    <source>
        <dbReference type="ARBA" id="ARBA00082553"/>
    </source>
</evidence>
<keyword evidence="5" id="KW-0521">NADP</keyword>
<evidence type="ECO:0000256" key="6">
    <source>
        <dbReference type="ARBA" id="ARBA00023002"/>
    </source>
</evidence>
<evidence type="ECO:0000256" key="4">
    <source>
        <dbReference type="ARBA" id="ARBA00022605"/>
    </source>
</evidence>
<evidence type="ECO:0000256" key="10">
    <source>
        <dbReference type="ARBA" id="ARBA00078053"/>
    </source>
</evidence>
<dbReference type="InParanoid" id="W3XFX2"/>
<evidence type="ECO:0000256" key="8">
    <source>
        <dbReference type="ARBA" id="ARBA00023192"/>
    </source>
</evidence>
<dbReference type="STRING" id="1229662.W3XFX2"/>
<dbReference type="SUPFAM" id="SSF52402">
    <property type="entry name" value="Adenine nucleotide alpha hydrolases-like"/>
    <property type="match status" value="1"/>
</dbReference>
<feature type="domain" description="Phosphoadenosine phosphosulphate reductase" evidence="14">
    <location>
        <begin position="82"/>
        <end position="262"/>
    </location>
</feature>
<evidence type="ECO:0000256" key="7">
    <source>
        <dbReference type="ARBA" id="ARBA00023167"/>
    </source>
</evidence>
<dbReference type="GO" id="GO:0009086">
    <property type="term" value="P:methionine biosynthetic process"/>
    <property type="evidence" value="ECO:0007669"/>
    <property type="project" value="UniProtKB-KW"/>
</dbReference>
<dbReference type="InterPro" id="IPR004511">
    <property type="entry name" value="PAPS/APS_Rdtase"/>
</dbReference>
<dbReference type="InterPro" id="IPR014729">
    <property type="entry name" value="Rossmann-like_a/b/a_fold"/>
</dbReference>
<organism evidence="15 16">
    <name type="scientific">Pestalotiopsis fici (strain W106-1 / CGMCC3.15140)</name>
    <dbReference type="NCBI Taxonomy" id="1229662"/>
    <lineage>
        <taxon>Eukaryota</taxon>
        <taxon>Fungi</taxon>
        <taxon>Dikarya</taxon>
        <taxon>Ascomycota</taxon>
        <taxon>Pezizomycotina</taxon>
        <taxon>Sordariomycetes</taxon>
        <taxon>Xylariomycetidae</taxon>
        <taxon>Amphisphaeriales</taxon>
        <taxon>Sporocadaceae</taxon>
        <taxon>Pestalotiopsis</taxon>
    </lineage>
</organism>
<keyword evidence="16" id="KW-1185">Reference proteome</keyword>
<dbReference type="PANTHER" id="PTHR46509:SF1">
    <property type="entry name" value="PHOSPHOADENOSINE PHOSPHOSULFATE REDUCTASE"/>
    <property type="match status" value="1"/>
</dbReference>